<evidence type="ECO:0000313" key="1">
    <source>
        <dbReference type="EMBL" id="OGK25385.1"/>
    </source>
</evidence>
<comment type="caution">
    <text evidence="1">The sequence shown here is derived from an EMBL/GenBank/DDBJ whole genome shotgun (WGS) entry which is preliminary data.</text>
</comment>
<reference evidence="1 2" key="1">
    <citation type="journal article" date="2016" name="Nat. Commun.">
        <title>Thousands of microbial genomes shed light on interconnected biogeochemical processes in an aquifer system.</title>
        <authorList>
            <person name="Anantharaman K."/>
            <person name="Brown C.T."/>
            <person name="Hug L.A."/>
            <person name="Sharon I."/>
            <person name="Castelle C.J."/>
            <person name="Probst A.J."/>
            <person name="Thomas B.C."/>
            <person name="Singh A."/>
            <person name="Wilkins M.J."/>
            <person name="Karaoz U."/>
            <person name="Brodie E.L."/>
            <person name="Williams K.H."/>
            <person name="Hubbard S.S."/>
            <person name="Banfield J.F."/>
        </authorList>
    </citation>
    <scope>NUCLEOTIDE SEQUENCE [LARGE SCALE GENOMIC DNA]</scope>
</reference>
<proteinExistence type="predicted"/>
<dbReference type="Proteomes" id="UP000177913">
    <property type="component" value="Unassembled WGS sequence"/>
</dbReference>
<protein>
    <submittedName>
        <fullName evidence="1">Uncharacterized protein</fullName>
    </submittedName>
</protein>
<name>A0A1F7H2N5_9BACT</name>
<organism evidence="1 2">
    <name type="scientific">Candidatus Roizmanbacteria bacterium RIFCSPHIGHO2_02_FULL_38_11</name>
    <dbReference type="NCBI Taxonomy" id="1802039"/>
    <lineage>
        <taxon>Bacteria</taxon>
        <taxon>Candidatus Roizmaniibacteriota</taxon>
    </lineage>
</organism>
<dbReference type="EMBL" id="MFZO01000011">
    <property type="protein sequence ID" value="OGK25385.1"/>
    <property type="molecule type" value="Genomic_DNA"/>
</dbReference>
<dbReference type="AlphaFoldDB" id="A0A1F7H2N5"/>
<accession>A0A1F7H2N5</accession>
<evidence type="ECO:0000313" key="2">
    <source>
        <dbReference type="Proteomes" id="UP000177913"/>
    </source>
</evidence>
<gene>
    <name evidence="1" type="ORF">A3C25_04630</name>
</gene>
<sequence length="101" mass="12230">MRKKLIRQKNNLVTKDYLDRKLDAVEVYIDHKLEPILEFMKKFEGYHEKVMNKLDWLVAKYQKFDHEYTAASERNNRIDGRLDSHEKRISVLEKKAVYKTS</sequence>